<dbReference type="RefSeq" id="WP_184002761.1">
    <property type="nucleotide sequence ID" value="NZ_BAABIF010000013.1"/>
</dbReference>
<proteinExistence type="predicted"/>
<keyword evidence="2" id="KW-1185">Reference proteome</keyword>
<dbReference type="EMBL" id="JACIJI010000002">
    <property type="protein sequence ID" value="MBB5718745.1"/>
    <property type="molecule type" value="Genomic_DNA"/>
</dbReference>
<organism evidence="1 2">
    <name type="scientific">Stakelama sediminis</name>
    <dbReference type="NCBI Taxonomy" id="463200"/>
    <lineage>
        <taxon>Bacteria</taxon>
        <taxon>Pseudomonadati</taxon>
        <taxon>Pseudomonadota</taxon>
        <taxon>Alphaproteobacteria</taxon>
        <taxon>Sphingomonadales</taxon>
        <taxon>Sphingomonadaceae</taxon>
        <taxon>Stakelama</taxon>
    </lineage>
</organism>
<comment type="caution">
    <text evidence="1">The sequence shown here is derived from an EMBL/GenBank/DDBJ whole genome shotgun (WGS) entry which is preliminary data.</text>
</comment>
<accession>A0A840YYR5</accession>
<name>A0A840YYR5_9SPHN</name>
<evidence type="ECO:0000313" key="1">
    <source>
        <dbReference type="EMBL" id="MBB5718745.1"/>
    </source>
</evidence>
<reference evidence="1 2" key="1">
    <citation type="submission" date="2020-08" db="EMBL/GenBank/DDBJ databases">
        <title>Genomic Encyclopedia of Type Strains, Phase IV (KMG-IV): sequencing the most valuable type-strain genomes for metagenomic binning, comparative biology and taxonomic classification.</title>
        <authorList>
            <person name="Goeker M."/>
        </authorList>
    </citation>
    <scope>NUCLEOTIDE SEQUENCE [LARGE SCALE GENOMIC DNA]</scope>
    <source>
        <strain evidence="1 2">DSM 27203</strain>
    </source>
</reference>
<evidence type="ECO:0000313" key="2">
    <source>
        <dbReference type="Proteomes" id="UP000554342"/>
    </source>
</evidence>
<gene>
    <name evidence="1" type="ORF">FHR23_001668</name>
</gene>
<dbReference type="Proteomes" id="UP000554342">
    <property type="component" value="Unassembled WGS sequence"/>
</dbReference>
<sequence>MPFGTEFGQGLDALLFLLAAGGGCLEAEAGHLHLRAGFDADCGVIGGLAQWGLDFRRHFQDFVA</sequence>
<protein>
    <submittedName>
        <fullName evidence="1">Uncharacterized protein</fullName>
    </submittedName>
</protein>
<dbReference type="AlphaFoldDB" id="A0A840YYR5"/>